<feature type="non-terminal residue" evidence="1">
    <location>
        <position position="1"/>
    </location>
</feature>
<comment type="caution">
    <text evidence="1">The sequence shown here is derived from an EMBL/GenBank/DDBJ whole genome shotgun (WGS) entry which is preliminary data.</text>
</comment>
<protein>
    <submittedName>
        <fullName evidence="1">Uncharacterized protein</fullName>
    </submittedName>
</protein>
<sequence>IINLGLLLKPMYQDQEYLERANKFQEVEISYSLNDGIEIEIKDAIDNWLKTQIINLDNQDSLKTNLKNRYDTL</sequence>
<dbReference type="EMBL" id="BARW01042129">
    <property type="protein sequence ID" value="GAJ20427.1"/>
    <property type="molecule type" value="Genomic_DNA"/>
</dbReference>
<evidence type="ECO:0000313" key="1">
    <source>
        <dbReference type="EMBL" id="GAJ20427.1"/>
    </source>
</evidence>
<dbReference type="AlphaFoldDB" id="X1VLW2"/>
<name>X1VLW2_9ZZZZ</name>
<proteinExistence type="predicted"/>
<accession>X1VLW2</accession>
<reference evidence="1" key="1">
    <citation type="journal article" date="2014" name="Front. Microbiol.">
        <title>High frequency of phylogenetically diverse reductive dehalogenase-homologous genes in deep subseafloor sedimentary metagenomes.</title>
        <authorList>
            <person name="Kawai M."/>
            <person name="Futagami T."/>
            <person name="Toyoda A."/>
            <person name="Takaki Y."/>
            <person name="Nishi S."/>
            <person name="Hori S."/>
            <person name="Arai W."/>
            <person name="Tsubouchi T."/>
            <person name="Morono Y."/>
            <person name="Uchiyama I."/>
            <person name="Ito T."/>
            <person name="Fujiyama A."/>
            <person name="Inagaki F."/>
            <person name="Takami H."/>
        </authorList>
    </citation>
    <scope>NUCLEOTIDE SEQUENCE</scope>
    <source>
        <strain evidence="1">Expedition CK06-06</strain>
    </source>
</reference>
<organism evidence="1">
    <name type="scientific">marine sediment metagenome</name>
    <dbReference type="NCBI Taxonomy" id="412755"/>
    <lineage>
        <taxon>unclassified sequences</taxon>
        <taxon>metagenomes</taxon>
        <taxon>ecological metagenomes</taxon>
    </lineage>
</organism>
<gene>
    <name evidence="1" type="ORF">S12H4_62643</name>
</gene>
<feature type="non-terminal residue" evidence="1">
    <location>
        <position position="73"/>
    </location>
</feature>